<dbReference type="OrthoDB" id="9781189at2"/>
<evidence type="ECO:0000313" key="3">
    <source>
        <dbReference type="Proteomes" id="UP000605148"/>
    </source>
</evidence>
<evidence type="ECO:0000259" key="1">
    <source>
        <dbReference type="Pfam" id="PF12706"/>
    </source>
</evidence>
<accession>A0A916X0U7</accession>
<dbReference type="InterPro" id="IPR001279">
    <property type="entry name" value="Metallo-B-lactamas"/>
</dbReference>
<dbReference type="AlphaFoldDB" id="A0A916X0U7"/>
<dbReference type="RefSeq" id="WP_150495682.1">
    <property type="nucleotide sequence ID" value="NZ_BMFA01000004.1"/>
</dbReference>
<sequence length="282" mass="30792">MNAALTVTILGCGSSGGVPRIGNDWGQCDPREPRNRRLRCSILVERASAAGKTRVLVDTGPDLREQMLRAEISELDGVLYTHSHADHLHGIDDLRVFTIRNRKRMPVYMDRPTYDRAATAFGYCFASPPGSAYPPILDFHGLHAGQAVAVSGEGGEIPALPVEVEHGDINALGFRFGDLGYLPDVSDIPDDAVPHFQGLQTLIIDALRHRPHPSHFCLDDALSWIERLAPARAILTNMHNDMDYATLCTGLPPHVTPAFDGMQVRADCHDLAQAPGRHGLCL</sequence>
<dbReference type="CDD" id="cd16279">
    <property type="entry name" value="metallo-hydrolase-like_MBL-fold"/>
    <property type="match status" value="1"/>
</dbReference>
<feature type="domain" description="Metallo-beta-lactamase" evidence="1">
    <location>
        <begin position="53"/>
        <end position="236"/>
    </location>
</feature>
<reference evidence="2" key="2">
    <citation type="submission" date="2020-09" db="EMBL/GenBank/DDBJ databases">
        <authorList>
            <person name="Sun Q."/>
            <person name="Zhou Y."/>
        </authorList>
    </citation>
    <scope>NUCLEOTIDE SEQUENCE</scope>
    <source>
        <strain evidence="2">CGMCC 1.12426</strain>
    </source>
</reference>
<organism evidence="2 3">
    <name type="scientific">Roseibium aquae</name>
    <dbReference type="NCBI Taxonomy" id="1323746"/>
    <lineage>
        <taxon>Bacteria</taxon>
        <taxon>Pseudomonadati</taxon>
        <taxon>Pseudomonadota</taxon>
        <taxon>Alphaproteobacteria</taxon>
        <taxon>Hyphomicrobiales</taxon>
        <taxon>Stappiaceae</taxon>
        <taxon>Roseibium</taxon>
    </lineage>
</organism>
<dbReference type="Pfam" id="PF12706">
    <property type="entry name" value="Lactamase_B_2"/>
    <property type="match status" value="1"/>
</dbReference>
<dbReference type="Gene3D" id="3.60.15.10">
    <property type="entry name" value="Ribonuclease Z/Hydroxyacylglutathione hydrolase-like"/>
    <property type="match status" value="1"/>
</dbReference>
<dbReference type="PANTHER" id="PTHR42663:SF6">
    <property type="entry name" value="HYDROLASE C777.06C-RELATED"/>
    <property type="match status" value="1"/>
</dbReference>
<dbReference type="InterPro" id="IPR036866">
    <property type="entry name" value="RibonucZ/Hydroxyglut_hydro"/>
</dbReference>
<reference evidence="2" key="1">
    <citation type="journal article" date="2014" name="Int. J. Syst. Evol. Microbiol.">
        <title>Complete genome sequence of Corynebacterium casei LMG S-19264T (=DSM 44701T), isolated from a smear-ripened cheese.</title>
        <authorList>
            <consortium name="US DOE Joint Genome Institute (JGI-PGF)"/>
            <person name="Walter F."/>
            <person name="Albersmeier A."/>
            <person name="Kalinowski J."/>
            <person name="Ruckert C."/>
        </authorList>
    </citation>
    <scope>NUCLEOTIDE SEQUENCE</scope>
    <source>
        <strain evidence="2">CGMCC 1.12426</strain>
    </source>
</reference>
<gene>
    <name evidence="2" type="ORF">GCM10011316_15940</name>
</gene>
<dbReference type="SUPFAM" id="SSF56281">
    <property type="entry name" value="Metallo-hydrolase/oxidoreductase"/>
    <property type="match status" value="1"/>
</dbReference>
<dbReference type="PANTHER" id="PTHR42663">
    <property type="entry name" value="HYDROLASE C777.06C-RELATED-RELATED"/>
    <property type="match status" value="1"/>
</dbReference>
<dbReference type="EMBL" id="BMFA01000004">
    <property type="protein sequence ID" value="GGB44727.1"/>
    <property type="molecule type" value="Genomic_DNA"/>
</dbReference>
<protein>
    <submittedName>
        <fullName evidence="2">Phosphoribosyl 1,2-cyclic phosphodiesterase</fullName>
    </submittedName>
</protein>
<keyword evidence="3" id="KW-1185">Reference proteome</keyword>
<evidence type="ECO:0000313" key="2">
    <source>
        <dbReference type="EMBL" id="GGB44727.1"/>
    </source>
</evidence>
<name>A0A916X0U7_9HYPH</name>
<dbReference type="Proteomes" id="UP000605148">
    <property type="component" value="Unassembled WGS sequence"/>
</dbReference>
<comment type="caution">
    <text evidence="2">The sequence shown here is derived from an EMBL/GenBank/DDBJ whole genome shotgun (WGS) entry which is preliminary data.</text>
</comment>
<proteinExistence type="predicted"/>